<dbReference type="AlphaFoldDB" id="A0A5C3MWN8"/>
<dbReference type="PANTHER" id="PTHR23070">
    <property type="entry name" value="BCS1 AAA-TYPE ATPASE"/>
    <property type="match status" value="1"/>
</dbReference>
<feature type="domain" description="BCS1 N-terminal" evidence="15">
    <location>
        <begin position="13"/>
        <end position="189"/>
    </location>
</feature>
<feature type="region of interest" description="Disordered" evidence="13">
    <location>
        <begin position="389"/>
        <end position="435"/>
    </location>
</feature>
<evidence type="ECO:0000256" key="7">
    <source>
        <dbReference type="ARBA" id="ARBA00022840"/>
    </source>
</evidence>
<keyword evidence="9" id="KW-0496">Mitochondrion</keyword>
<name>A0A5C3MWN8_9AGAM</name>
<dbReference type="InterPro" id="IPR014851">
    <property type="entry name" value="BCS1_N"/>
</dbReference>
<comment type="similarity">
    <text evidence="2">Belongs to the AAA ATPase family. BCS1 subfamily.</text>
</comment>
<dbReference type="OrthoDB" id="10251412at2759"/>
<keyword evidence="5" id="KW-0999">Mitochondrion inner membrane</keyword>
<dbReference type="SUPFAM" id="SSF52540">
    <property type="entry name" value="P-loop containing nucleoside triphosphate hydrolases"/>
    <property type="match status" value="1"/>
</dbReference>
<organism evidence="16 17">
    <name type="scientific">Heliocybe sulcata</name>
    <dbReference type="NCBI Taxonomy" id="5364"/>
    <lineage>
        <taxon>Eukaryota</taxon>
        <taxon>Fungi</taxon>
        <taxon>Dikarya</taxon>
        <taxon>Basidiomycota</taxon>
        <taxon>Agaricomycotina</taxon>
        <taxon>Agaricomycetes</taxon>
        <taxon>Gloeophyllales</taxon>
        <taxon>Gloeophyllaceae</taxon>
        <taxon>Heliocybe</taxon>
    </lineage>
</organism>
<dbReference type="EMBL" id="ML213519">
    <property type="protein sequence ID" value="TFK48576.1"/>
    <property type="molecule type" value="Genomic_DNA"/>
</dbReference>
<dbReference type="InterPro" id="IPR003960">
    <property type="entry name" value="ATPase_AAA_CS"/>
</dbReference>
<evidence type="ECO:0000256" key="2">
    <source>
        <dbReference type="ARBA" id="ARBA00007448"/>
    </source>
</evidence>
<evidence type="ECO:0000256" key="11">
    <source>
        <dbReference type="ARBA" id="ARBA00048778"/>
    </source>
</evidence>
<feature type="compositionally biased region" description="Basic and acidic residues" evidence="13">
    <location>
        <begin position="400"/>
        <end position="414"/>
    </location>
</feature>
<evidence type="ECO:0000256" key="10">
    <source>
        <dbReference type="ARBA" id="ARBA00023136"/>
    </source>
</evidence>
<accession>A0A5C3MWN8</accession>
<protein>
    <submittedName>
        <fullName evidence="16">P-loop containing nucleoside triphosphate hydrolase protein</fullName>
    </submittedName>
</protein>
<keyword evidence="3" id="KW-0812">Transmembrane</keyword>
<sequence>MSIPGLFDYAKLMLMGSIIPLVQQAASWAQERAISALFLTASFREGDPAFDWMMVWLAQHSAWRRARNVEISTRGVKDGRCVSDDDASDTGSRKFSYLPSISDQHWMWYKGRLLTVCRSKESTGYYGRHEEELVIRILTWDHKILNTLMCEAQGMWKEGQSGQIGIHASDSYSDWRHVASRPKRPLKSIVLEPGVKEDILEDALEFLESKEWYNDRGIPFRRGYMLYGAPGTGKTSLIQSIAGELGLDVYILTLSRAGLDDTALCELIADLPEKCIAIMEDIDAAFTSGLNRDLPSAPTSNPDSAPPLPPDGPNQPAQDSGSKVTLSGLLNAIDGVGAQEGRILFATTNKYHALDPALCRPGRMDKHVEFKLASRYQARELFRAFYQPQRKSADQEEEEKEKWEKDSVFEEKLVDSSTPPPSPRRKSRKLVGPDLGEEELGELAARFAEAVPERACSMASLQGYLMQYKTKPRDASANVAEWILDEWEG</sequence>
<evidence type="ECO:0000313" key="16">
    <source>
        <dbReference type="EMBL" id="TFK48576.1"/>
    </source>
</evidence>
<evidence type="ECO:0000313" key="17">
    <source>
        <dbReference type="Proteomes" id="UP000305948"/>
    </source>
</evidence>
<dbReference type="Pfam" id="PF00004">
    <property type="entry name" value="AAA"/>
    <property type="match status" value="1"/>
</dbReference>
<dbReference type="PROSITE" id="PS00674">
    <property type="entry name" value="AAA"/>
    <property type="match status" value="1"/>
</dbReference>
<comment type="subcellular location">
    <subcellularLocation>
        <location evidence="1">Mitochondrion inner membrane</location>
        <topology evidence="1">Single-pass membrane protein</topology>
    </subcellularLocation>
</comment>
<dbReference type="STRING" id="5364.A0A5C3MWN8"/>
<evidence type="ECO:0000256" key="9">
    <source>
        <dbReference type="ARBA" id="ARBA00023128"/>
    </source>
</evidence>
<evidence type="ECO:0000259" key="15">
    <source>
        <dbReference type="SMART" id="SM01024"/>
    </source>
</evidence>
<dbReference type="InterPro" id="IPR050747">
    <property type="entry name" value="Mitochondrial_chaperone_BCS1"/>
</dbReference>
<evidence type="ECO:0000256" key="8">
    <source>
        <dbReference type="ARBA" id="ARBA00022989"/>
    </source>
</evidence>
<gene>
    <name evidence="16" type="ORF">OE88DRAFT_1605765</name>
</gene>
<dbReference type="GO" id="GO:0016887">
    <property type="term" value="F:ATP hydrolysis activity"/>
    <property type="evidence" value="ECO:0007669"/>
    <property type="project" value="InterPro"/>
</dbReference>
<dbReference type="GO" id="GO:0005524">
    <property type="term" value="F:ATP binding"/>
    <property type="evidence" value="ECO:0007669"/>
    <property type="project" value="UniProtKB-KW"/>
</dbReference>
<evidence type="ECO:0000256" key="3">
    <source>
        <dbReference type="ARBA" id="ARBA00022692"/>
    </source>
</evidence>
<dbReference type="Gene3D" id="3.40.50.300">
    <property type="entry name" value="P-loop containing nucleotide triphosphate hydrolases"/>
    <property type="match status" value="1"/>
</dbReference>
<dbReference type="SMART" id="SM00382">
    <property type="entry name" value="AAA"/>
    <property type="match status" value="1"/>
</dbReference>
<keyword evidence="4 12" id="KW-0547">Nucleotide-binding</keyword>
<dbReference type="GO" id="GO:0005743">
    <property type="term" value="C:mitochondrial inner membrane"/>
    <property type="evidence" value="ECO:0007669"/>
    <property type="project" value="UniProtKB-SubCell"/>
</dbReference>
<evidence type="ECO:0000256" key="12">
    <source>
        <dbReference type="RuleBase" id="RU003651"/>
    </source>
</evidence>
<dbReference type="InterPro" id="IPR057495">
    <property type="entry name" value="AAA_lid_BCS1"/>
</dbReference>
<feature type="compositionally biased region" description="Pro residues" evidence="13">
    <location>
        <begin position="304"/>
        <end position="313"/>
    </location>
</feature>
<keyword evidence="17" id="KW-1185">Reference proteome</keyword>
<comment type="catalytic activity">
    <reaction evidence="11">
        <text>ATP + H2O = ADP + phosphate + H(+)</text>
        <dbReference type="Rhea" id="RHEA:13065"/>
        <dbReference type="ChEBI" id="CHEBI:15377"/>
        <dbReference type="ChEBI" id="CHEBI:15378"/>
        <dbReference type="ChEBI" id="CHEBI:30616"/>
        <dbReference type="ChEBI" id="CHEBI:43474"/>
        <dbReference type="ChEBI" id="CHEBI:456216"/>
    </reaction>
    <physiologicalReaction direction="left-to-right" evidence="11">
        <dbReference type="Rhea" id="RHEA:13066"/>
    </physiologicalReaction>
</comment>
<evidence type="ECO:0000256" key="6">
    <source>
        <dbReference type="ARBA" id="ARBA00022801"/>
    </source>
</evidence>
<keyword evidence="7 12" id="KW-0067">ATP-binding</keyword>
<dbReference type="SMART" id="SM01024">
    <property type="entry name" value="BCS1_N"/>
    <property type="match status" value="1"/>
</dbReference>
<evidence type="ECO:0000256" key="1">
    <source>
        <dbReference type="ARBA" id="ARBA00004434"/>
    </source>
</evidence>
<dbReference type="Pfam" id="PF25426">
    <property type="entry name" value="AAA_lid_BCS1"/>
    <property type="match status" value="1"/>
</dbReference>
<dbReference type="Pfam" id="PF08740">
    <property type="entry name" value="BCS1_N"/>
    <property type="match status" value="1"/>
</dbReference>
<dbReference type="InterPro" id="IPR003593">
    <property type="entry name" value="AAA+_ATPase"/>
</dbReference>
<keyword evidence="6 16" id="KW-0378">Hydrolase</keyword>
<evidence type="ECO:0000256" key="5">
    <source>
        <dbReference type="ARBA" id="ARBA00022792"/>
    </source>
</evidence>
<dbReference type="InterPro" id="IPR027417">
    <property type="entry name" value="P-loop_NTPase"/>
</dbReference>
<evidence type="ECO:0000259" key="14">
    <source>
        <dbReference type="SMART" id="SM00382"/>
    </source>
</evidence>
<evidence type="ECO:0000256" key="4">
    <source>
        <dbReference type="ARBA" id="ARBA00022741"/>
    </source>
</evidence>
<reference evidence="16 17" key="1">
    <citation type="journal article" date="2019" name="Nat. Ecol. Evol.">
        <title>Megaphylogeny resolves global patterns of mushroom evolution.</title>
        <authorList>
            <person name="Varga T."/>
            <person name="Krizsan K."/>
            <person name="Foldi C."/>
            <person name="Dima B."/>
            <person name="Sanchez-Garcia M."/>
            <person name="Sanchez-Ramirez S."/>
            <person name="Szollosi G.J."/>
            <person name="Szarkandi J.G."/>
            <person name="Papp V."/>
            <person name="Albert L."/>
            <person name="Andreopoulos W."/>
            <person name="Angelini C."/>
            <person name="Antonin V."/>
            <person name="Barry K.W."/>
            <person name="Bougher N.L."/>
            <person name="Buchanan P."/>
            <person name="Buyck B."/>
            <person name="Bense V."/>
            <person name="Catcheside P."/>
            <person name="Chovatia M."/>
            <person name="Cooper J."/>
            <person name="Damon W."/>
            <person name="Desjardin D."/>
            <person name="Finy P."/>
            <person name="Geml J."/>
            <person name="Haridas S."/>
            <person name="Hughes K."/>
            <person name="Justo A."/>
            <person name="Karasinski D."/>
            <person name="Kautmanova I."/>
            <person name="Kiss B."/>
            <person name="Kocsube S."/>
            <person name="Kotiranta H."/>
            <person name="LaButti K.M."/>
            <person name="Lechner B.E."/>
            <person name="Liimatainen K."/>
            <person name="Lipzen A."/>
            <person name="Lukacs Z."/>
            <person name="Mihaltcheva S."/>
            <person name="Morgado L.N."/>
            <person name="Niskanen T."/>
            <person name="Noordeloos M.E."/>
            <person name="Ohm R.A."/>
            <person name="Ortiz-Santana B."/>
            <person name="Ovrebo C."/>
            <person name="Racz N."/>
            <person name="Riley R."/>
            <person name="Savchenko A."/>
            <person name="Shiryaev A."/>
            <person name="Soop K."/>
            <person name="Spirin V."/>
            <person name="Szebenyi C."/>
            <person name="Tomsovsky M."/>
            <person name="Tulloss R.E."/>
            <person name="Uehling J."/>
            <person name="Grigoriev I.V."/>
            <person name="Vagvolgyi C."/>
            <person name="Papp T."/>
            <person name="Martin F.M."/>
            <person name="Miettinen O."/>
            <person name="Hibbett D.S."/>
            <person name="Nagy L.G."/>
        </authorList>
    </citation>
    <scope>NUCLEOTIDE SEQUENCE [LARGE SCALE GENOMIC DNA]</scope>
    <source>
        <strain evidence="16 17">OMC1185</strain>
    </source>
</reference>
<evidence type="ECO:0000256" key="13">
    <source>
        <dbReference type="SAM" id="MobiDB-lite"/>
    </source>
</evidence>
<dbReference type="Proteomes" id="UP000305948">
    <property type="component" value="Unassembled WGS sequence"/>
</dbReference>
<keyword evidence="10" id="KW-0472">Membrane</keyword>
<dbReference type="InterPro" id="IPR003959">
    <property type="entry name" value="ATPase_AAA_core"/>
</dbReference>
<feature type="non-terminal residue" evidence="16">
    <location>
        <position position="489"/>
    </location>
</feature>
<proteinExistence type="inferred from homology"/>
<keyword evidence="8" id="KW-1133">Transmembrane helix</keyword>
<feature type="region of interest" description="Disordered" evidence="13">
    <location>
        <begin position="290"/>
        <end position="322"/>
    </location>
</feature>
<feature type="domain" description="AAA+ ATPase" evidence="14">
    <location>
        <begin position="220"/>
        <end position="374"/>
    </location>
</feature>